<accession>A0A067QUI9</accession>
<gene>
    <name evidence="1" type="ORF">L798_12091</name>
</gene>
<dbReference type="InParanoid" id="A0A067QUI9"/>
<sequence>MSSVDGLRRVLTSAGHRPATLRGNLSIRSLGKARRPEREASWLRGRWTLSEARSGLQNAGMNKALATSASHMCFREIGAGLLPVHLSSGNAVSCLRFLLTELAVCVSFGADCARISREIFSIHSMTHGRHKKCPQSFRYVARVSS</sequence>
<dbReference type="AlphaFoldDB" id="A0A067QUI9"/>
<protein>
    <submittedName>
        <fullName evidence="1">Uncharacterized protein</fullName>
    </submittedName>
</protein>
<keyword evidence="2" id="KW-1185">Reference proteome</keyword>
<dbReference type="EMBL" id="KK852921">
    <property type="protein sequence ID" value="KDR13795.1"/>
    <property type="molecule type" value="Genomic_DNA"/>
</dbReference>
<dbReference type="Proteomes" id="UP000027135">
    <property type="component" value="Unassembled WGS sequence"/>
</dbReference>
<evidence type="ECO:0000313" key="1">
    <source>
        <dbReference type="EMBL" id="KDR13795.1"/>
    </source>
</evidence>
<evidence type="ECO:0000313" key="2">
    <source>
        <dbReference type="Proteomes" id="UP000027135"/>
    </source>
</evidence>
<proteinExistence type="predicted"/>
<reference evidence="1 2" key="1">
    <citation type="journal article" date="2014" name="Nat. Commun.">
        <title>Molecular traces of alternative social organization in a termite genome.</title>
        <authorList>
            <person name="Terrapon N."/>
            <person name="Li C."/>
            <person name="Robertson H.M."/>
            <person name="Ji L."/>
            <person name="Meng X."/>
            <person name="Booth W."/>
            <person name="Chen Z."/>
            <person name="Childers C.P."/>
            <person name="Glastad K.M."/>
            <person name="Gokhale K."/>
            <person name="Gowin J."/>
            <person name="Gronenberg W."/>
            <person name="Hermansen R.A."/>
            <person name="Hu H."/>
            <person name="Hunt B.G."/>
            <person name="Huylmans A.K."/>
            <person name="Khalil S.M."/>
            <person name="Mitchell R.D."/>
            <person name="Munoz-Torres M.C."/>
            <person name="Mustard J.A."/>
            <person name="Pan H."/>
            <person name="Reese J.T."/>
            <person name="Scharf M.E."/>
            <person name="Sun F."/>
            <person name="Vogel H."/>
            <person name="Xiao J."/>
            <person name="Yang W."/>
            <person name="Yang Z."/>
            <person name="Yang Z."/>
            <person name="Zhou J."/>
            <person name="Zhu J."/>
            <person name="Brent C.S."/>
            <person name="Elsik C.G."/>
            <person name="Goodisman M.A."/>
            <person name="Liberles D.A."/>
            <person name="Roe R.M."/>
            <person name="Vargo E.L."/>
            <person name="Vilcinskas A."/>
            <person name="Wang J."/>
            <person name="Bornberg-Bauer E."/>
            <person name="Korb J."/>
            <person name="Zhang G."/>
            <person name="Liebig J."/>
        </authorList>
    </citation>
    <scope>NUCLEOTIDE SEQUENCE [LARGE SCALE GENOMIC DNA]</scope>
    <source>
        <tissue evidence="1">Whole organism</tissue>
    </source>
</reference>
<organism evidence="1 2">
    <name type="scientific">Zootermopsis nevadensis</name>
    <name type="common">Dampwood termite</name>
    <dbReference type="NCBI Taxonomy" id="136037"/>
    <lineage>
        <taxon>Eukaryota</taxon>
        <taxon>Metazoa</taxon>
        <taxon>Ecdysozoa</taxon>
        <taxon>Arthropoda</taxon>
        <taxon>Hexapoda</taxon>
        <taxon>Insecta</taxon>
        <taxon>Pterygota</taxon>
        <taxon>Neoptera</taxon>
        <taxon>Polyneoptera</taxon>
        <taxon>Dictyoptera</taxon>
        <taxon>Blattodea</taxon>
        <taxon>Blattoidea</taxon>
        <taxon>Termitoidae</taxon>
        <taxon>Termopsidae</taxon>
        <taxon>Zootermopsis</taxon>
    </lineage>
</organism>
<name>A0A067QUI9_ZOONE</name>